<organism evidence="1 2">
    <name type="scientific">Paenibacillus melissococcoides</name>
    <dbReference type="NCBI Taxonomy" id="2912268"/>
    <lineage>
        <taxon>Bacteria</taxon>
        <taxon>Bacillati</taxon>
        <taxon>Bacillota</taxon>
        <taxon>Bacilli</taxon>
        <taxon>Bacillales</taxon>
        <taxon>Paenibacillaceae</taxon>
        <taxon>Paenibacillus</taxon>
    </lineage>
</organism>
<protein>
    <submittedName>
        <fullName evidence="1">Uncharacterized protein</fullName>
    </submittedName>
</protein>
<comment type="caution">
    <text evidence="1">The sequence shown here is derived from an EMBL/GenBank/DDBJ whole genome shotgun (WGS) entry which is preliminary data.</text>
</comment>
<dbReference type="RefSeq" id="WP_261945485.1">
    <property type="nucleotide sequence ID" value="NZ_CALYLO010000010.1"/>
</dbReference>
<name>A0ABM9G9M5_9BACL</name>
<accession>A0ABM9G9M5</accession>
<gene>
    <name evidence="1" type="ORF">WJ0W_007122</name>
</gene>
<evidence type="ECO:0000313" key="1">
    <source>
        <dbReference type="EMBL" id="CAH8248454.1"/>
    </source>
</evidence>
<sequence>MTVIIIDAESERRARNERRLSLYTTVKCFSHIAQAYGAGALEDKGLTGIVVAFDNDVTDSSLALLATVKQPVFAVGEMSTYIIEQIRSCELHVSQYFLYEVLPEEMDLEIQEKQPHDFIYVHSDFSIYMARNRKMIYELPAVFQQNATGYQTFNINRSGKSGSYAIPFHYSETKDLVRPSSLADPQWFVLLAAHIWQQRIESTSLGAWFALDFWEWNERDRIRGQLFEGMTLGRFGQQNVEFKLNQIRMIPMISAAVLDTIILDDFHSNSDFLRYPSEQLLLVYYIGFQKSEWLLCTPYPYRGLAHGLCPVTMQLVLKRYGYFQSKETSIYLHEEELRTGSISNSEERKLAMEEAVNHLQLHIKRICSKLRLTPKIVFTGDAADEFALFMPDTFNIQVVDSPEYSVIRGLTKRHELDEEGIPWEGI</sequence>
<evidence type="ECO:0000313" key="2">
    <source>
        <dbReference type="Proteomes" id="UP001154322"/>
    </source>
</evidence>
<dbReference type="EMBL" id="CALYLO010000010">
    <property type="protein sequence ID" value="CAH8248454.1"/>
    <property type="molecule type" value="Genomic_DNA"/>
</dbReference>
<dbReference type="Proteomes" id="UP001154322">
    <property type="component" value="Unassembled WGS sequence"/>
</dbReference>
<reference evidence="1" key="1">
    <citation type="submission" date="2022-06" db="EMBL/GenBank/DDBJ databases">
        <authorList>
            <person name="Dietemann V."/>
            <person name="Ory F."/>
            <person name="Dainat B."/>
            <person name="Oberhansli S."/>
        </authorList>
    </citation>
    <scope>NUCLEOTIDE SEQUENCE</scope>
    <source>
        <strain evidence="1">Ena-SAMPLE-TAB-26-04-2022-14:26:32:270-5432</strain>
    </source>
</reference>
<proteinExistence type="predicted"/>
<keyword evidence="2" id="KW-1185">Reference proteome</keyword>